<dbReference type="CDD" id="cd14798">
    <property type="entry name" value="RX-CC_like"/>
    <property type="match status" value="1"/>
</dbReference>
<dbReference type="SUPFAM" id="SSF52540">
    <property type="entry name" value="P-loop containing nucleoside triphosphate hydrolases"/>
    <property type="match status" value="1"/>
</dbReference>
<dbReference type="InterPro" id="IPR038005">
    <property type="entry name" value="RX-like_CC"/>
</dbReference>
<keyword evidence="10" id="KW-1185">Reference proteome</keyword>
<evidence type="ECO:0000259" key="7">
    <source>
        <dbReference type="Pfam" id="PF00931"/>
    </source>
</evidence>
<evidence type="ECO:0000256" key="6">
    <source>
        <dbReference type="ARBA" id="ARBA00022840"/>
    </source>
</evidence>
<dbReference type="PANTHER" id="PTHR36766">
    <property type="entry name" value="PLANT BROAD-SPECTRUM MILDEW RESISTANCE PROTEIN RPW8"/>
    <property type="match status" value="1"/>
</dbReference>
<feature type="domain" description="NB-ARC" evidence="7">
    <location>
        <begin position="146"/>
        <end position="254"/>
    </location>
</feature>
<accession>A0A2I0X6Z9</accession>
<reference evidence="9 10" key="1">
    <citation type="journal article" date="2016" name="Sci. Rep.">
        <title>The Dendrobium catenatum Lindl. genome sequence provides insights into polysaccharide synthase, floral development and adaptive evolution.</title>
        <authorList>
            <person name="Zhang G.Q."/>
            <person name="Xu Q."/>
            <person name="Bian C."/>
            <person name="Tsai W.C."/>
            <person name="Yeh C.M."/>
            <person name="Liu K.W."/>
            <person name="Yoshida K."/>
            <person name="Zhang L.S."/>
            <person name="Chang S.B."/>
            <person name="Chen F."/>
            <person name="Shi Y."/>
            <person name="Su Y.Y."/>
            <person name="Zhang Y.Q."/>
            <person name="Chen L.J."/>
            <person name="Yin Y."/>
            <person name="Lin M."/>
            <person name="Huang H."/>
            <person name="Deng H."/>
            <person name="Wang Z.W."/>
            <person name="Zhu S.L."/>
            <person name="Zhao X."/>
            <person name="Deng C."/>
            <person name="Niu S.C."/>
            <person name="Huang J."/>
            <person name="Wang M."/>
            <person name="Liu G.H."/>
            <person name="Yang H.J."/>
            <person name="Xiao X.J."/>
            <person name="Hsiao Y.Y."/>
            <person name="Wu W.L."/>
            <person name="Chen Y.Y."/>
            <person name="Mitsuda N."/>
            <person name="Ohme-Takagi M."/>
            <person name="Luo Y.B."/>
            <person name="Van de Peer Y."/>
            <person name="Liu Z.J."/>
        </authorList>
    </citation>
    <scope>NUCLEOTIDE SEQUENCE [LARGE SCALE GENOMIC DNA]</scope>
    <source>
        <tissue evidence="9">The whole plant</tissue>
    </source>
</reference>
<organism evidence="9 10">
    <name type="scientific">Dendrobium catenatum</name>
    <dbReference type="NCBI Taxonomy" id="906689"/>
    <lineage>
        <taxon>Eukaryota</taxon>
        <taxon>Viridiplantae</taxon>
        <taxon>Streptophyta</taxon>
        <taxon>Embryophyta</taxon>
        <taxon>Tracheophyta</taxon>
        <taxon>Spermatophyta</taxon>
        <taxon>Magnoliopsida</taxon>
        <taxon>Liliopsida</taxon>
        <taxon>Asparagales</taxon>
        <taxon>Orchidaceae</taxon>
        <taxon>Epidendroideae</taxon>
        <taxon>Malaxideae</taxon>
        <taxon>Dendrobiinae</taxon>
        <taxon>Dendrobium</taxon>
    </lineage>
</organism>
<dbReference type="InterPro" id="IPR041118">
    <property type="entry name" value="Rx_N"/>
</dbReference>
<comment type="similarity">
    <text evidence="1">Belongs to the disease resistance NB-LRR family.</text>
</comment>
<evidence type="ECO:0000256" key="1">
    <source>
        <dbReference type="ARBA" id="ARBA00008894"/>
    </source>
</evidence>
<evidence type="ECO:0000256" key="2">
    <source>
        <dbReference type="ARBA" id="ARBA00022614"/>
    </source>
</evidence>
<evidence type="ECO:0000256" key="4">
    <source>
        <dbReference type="ARBA" id="ARBA00022741"/>
    </source>
</evidence>
<keyword evidence="3" id="KW-0677">Repeat</keyword>
<dbReference type="Pfam" id="PF00931">
    <property type="entry name" value="NB-ARC"/>
    <property type="match status" value="1"/>
</dbReference>
<keyword evidence="2" id="KW-0433">Leucine-rich repeat</keyword>
<proteinExistence type="inferred from homology"/>
<dbReference type="Gene3D" id="3.40.50.300">
    <property type="entry name" value="P-loop containing nucleotide triphosphate hydrolases"/>
    <property type="match status" value="1"/>
</dbReference>
<dbReference type="PANTHER" id="PTHR36766:SF70">
    <property type="entry name" value="DISEASE RESISTANCE PROTEIN RGA4"/>
    <property type="match status" value="1"/>
</dbReference>
<dbReference type="GO" id="GO:0043531">
    <property type="term" value="F:ADP binding"/>
    <property type="evidence" value="ECO:0007669"/>
    <property type="project" value="InterPro"/>
</dbReference>
<dbReference type="Proteomes" id="UP000233837">
    <property type="component" value="Unassembled WGS sequence"/>
</dbReference>
<dbReference type="Gene3D" id="1.20.5.4130">
    <property type="match status" value="1"/>
</dbReference>
<keyword evidence="4" id="KW-0547">Nucleotide-binding</keyword>
<feature type="domain" description="Disease resistance N-terminal" evidence="8">
    <location>
        <begin position="13"/>
        <end position="90"/>
    </location>
</feature>
<evidence type="ECO:0000259" key="8">
    <source>
        <dbReference type="Pfam" id="PF18052"/>
    </source>
</evidence>
<protein>
    <submittedName>
        <fullName evidence="9">Disease resistance protein RGA3</fullName>
    </submittedName>
</protein>
<name>A0A2I0X6Z9_9ASPA</name>
<dbReference type="EMBL" id="KZ502085">
    <property type="protein sequence ID" value="PKU83670.1"/>
    <property type="molecule type" value="Genomic_DNA"/>
</dbReference>
<dbReference type="Pfam" id="PF18052">
    <property type="entry name" value="Rx_N"/>
    <property type="match status" value="1"/>
</dbReference>
<dbReference type="GO" id="GO:0006952">
    <property type="term" value="P:defense response"/>
    <property type="evidence" value="ECO:0007669"/>
    <property type="project" value="UniProtKB-KW"/>
</dbReference>
<evidence type="ECO:0000313" key="10">
    <source>
        <dbReference type="Proteomes" id="UP000233837"/>
    </source>
</evidence>
<gene>
    <name evidence="9" type="primary">RGA3</name>
    <name evidence="9" type="ORF">MA16_Dca010063</name>
</gene>
<dbReference type="AlphaFoldDB" id="A0A2I0X6Z9"/>
<keyword evidence="5" id="KW-0611">Plant defense</keyword>
<evidence type="ECO:0000256" key="3">
    <source>
        <dbReference type="ARBA" id="ARBA00022737"/>
    </source>
</evidence>
<dbReference type="InterPro" id="IPR027417">
    <property type="entry name" value="P-loop_NTPase"/>
</dbReference>
<dbReference type="GO" id="GO:0005524">
    <property type="term" value="F:ATP binding"/>
    <property type="evidence" value="ECO:0007669"/>
    <property type="project" value="UniProtKB-KW"/>
</dbReference>
<keyword evidence="6" id="KW-0067">ATP-binding</keyword>
<dbReference type="InterPro" id="IPR002182">
    <property type="entry name" value="NB-ARC"/>
</dbReference>
<sequence length="260" mass="29262">MVLEAFIKNFSVILSNVVEEEAIMVLGVKNEVKTLLQKIRRFQSLLADAEKNAERRKFDSSSIKLWLSQLKDVMYDTDDIIDLCRIEGHKLLAYQNPESNISPVCCNFSSYFSCLTSLPLHHKIGNEIKKINKRLKRIYKGREVDDAARRLVNYLVGENDDEKCFIFAITGMGGIGKTTIAQKVFNHPKIQTVFNLKLWACVSQNQSGIESLKQVISGVKGRSRDDSTKTELQVIVHNSIAAGNSLFLVLDNFVDGVCMG</sequence>
<evidence type="ECO:0000313" key="9">
    <source>
        <dbReference type="EMBL" id="PKU83670.1"/>
    </source>
</evidence>
<evidence type="ECO:0000256" key="5">
    <source>
        <dbReference type="ARBA" id="ARBA00022821"/>
    </source>
</evidence>
<reference evidence="9 10" key="2">
    <citation type="journal article" date="2017" name="Nature">
        <title>The Apostasia genome and the evolution of orchids.</title>
        <authorList>
            <person name="Zhang G.Q."/>
            <person name="Liu K.W."/>
            <person name="Li Z."/>
            <person name="Lohaus R."/>
            <person name="Hsiao Y.Y."/>
            <person name="Niu S.C."/>
            <person name="Wang J.Y."/>
            <person name="Lin Y.C."/>
            <person name="Xu Q."/>
            <person name="Chen L.J."/>
            <person name="Yoshida K."/>
            <person name="Fujiwara S."/>
            <person name="Wang Z.W."/>
            <person name="Zhang Y.Q."/>
            <person name="Mitsuda N."/>
            <person name="Wang M."/>
            <person name="Liu G.H."/>
            <person name="Pecoraro L."/>
            <person name="Huang H.X."/>
            <person name="Xiao X.J."/>
            <person name="Lin M."/>
            <person name="Wu X.Y."/>
            <person name="Wu W.L."/>
            <person name="Chen Y.Y."/>
            <person name="Chang S.B."/>
            <person name="Sakamoto S."/>
            <person name="Ohme-Takagi M."/>
            <person name="Yagi M."/>
            <person name="Zeng S.J."/>
            <person name="Shen C.Y."/>
            <person name="Yeh C.M."/>
            <person name="Luo Y.B."/>
            <person name="Tsai W.C."/>
            <person name="Van de Peer Y."/>
            <person name="Liu Z.J."/>
        </authorList>
    </citation>
    <scope>NUCLEOTIDE SEQUENCE [LARGE SCALE GENOMIC DNA]</scope>
    <source>
        <tissue evidence="9">The whole plant</tissue>
    </source>
</reference>